<dbReference type="RefSeq" id="WP_152946700.1">
    <property type="nucleotide sequence ID" value="NZ_WHYR01000023.1"/>
</dbReference>
<dbReference type="EMBL" id="WHYR01000023">
    <property type="protein sequence ID" value="MQL52509.1"/>
    <property type="molecule type" value="Genomic_DNA"/>
</dbReference>
<gene>
    <name evidence="1" type="ORF">GFC01_09595</name>
</gene>
<name>A0A6N7ISL9_9FIRM</name>
<evidence type="ECO:0000313" key="2">
    <source>
        <dbReference type="Proteomes" id="UP000441717"/>
    </source>
</evidence>
<dbReference type="OrthoDB" id="1725946at2"/>
<keyword evidence="2" id="KW-1185">Reference proteome</keyword>
<protein>
    <recommendedName>
        <fullName evidence="3">Ribbon-helix-helix protein, CopG family</fullName>
    </recommendedName>
</protein>
<evidence type="ECO:0000313" key="1">
    <source>
        <dbReference type="EMBL" id="MQL52509.1"/>
    </source>
</evidence>
<dbReference type="AlphaFoldDB" id="A0A6N7ISL9"/>
<accession>A0A6N7ISL9</accession>
<reference evidence="1 2" key="1">
    <citation type="submission" date="2019-10" db="EMBL/GenBank/DDBJ databases">
        <title>Comparative genomics of sulfur disproportionating microorganisms.</title>
        <authorList>
            <person name="Ward L.M."/>
            <person name="Bertran E."/>
            <person name="Johnston D."/>
        </authorList>
    </citation>
    <scope>NUCLEOTIDE SEQUENCE [LARGE SCALE GENOMIC DNA]</scope>
    <source>
        <strain evidence="1 2">DSM 14055</strain>
    </source>
</reference>
<evidence type="ECO:0008006" key="3">
    <source>
        <dbReference type="Google" id="ProtNLM"/>
    </source>
</evidence>
<sequence length="95" mass="11354">MNNYKYRTQLYLDEDHYRFLKEQSARYQISMAEVVRRLLDRELEKNEEIKDDDPIFQMGREGTATGRVNGSLNHDRYIYGQFPKHRSGQKRGSHG</sequence>
<organism evidence="1 2">
    <name type="scientific">Desulfofundulus thermobenzoicus</name>
    <dbReference type="NCBI Taxonomy" id="29376"/>
    <lineage>
        <taxon>Bacteria</taxon>
        <taxon>Bacillati</taxon>
        <taxon>Bacillota</taxon>
        <taxon>Clostridia</taxon>
        <taxon>Eubacteriales</taxon>
        <taxon>Peptococcaceae</taxon>
        <taxon>Desulfofundulus</taxon>
    </lineage>
</organism>
<proteinExistence type="predicted"/>
<dbReference type="Proteomes" id="UP000441717">
    <property type="component" value="Unassembled WGS sequence"/>
</dbReference>
<comment type="caution">
    <text evidence="1">The sequence shown here is derived from an EMBL/GenBank/DDBJ whole genome shotgun (WGS) entry which is preliminary data.</text>
</comment>